<dbReference type="Proteomes" id="UP000017836">
    <property type="component" value="Unassembled WGS sequence"/>
</dbReference>
<proteinExistence type="predicted"/>
<keyword evidence="4" id="KW-1185">Reference proteome</keyword>
<dbReference type="Gramene" id="ERN18677">
    <property type="protein sequence ID" value="ERN18677"/>
    <property type="gene ID" value="AMTR_s00065p00199650"/>
</dbReference>
<reference evidence="4" key="1">
    <citation type="journal article" date="2013" name="Science">
        <title>The Amborella genome and the evolution of flowering plants.</title>
        <authorList>
            <consortium name="Amborella Genome Project"/>
        </authorList>
    </citation>
    <scope>NUCLEOTIDE SEQUENCE [LARGE SCALE GENOMIC DNA]</scope>
</reference>
<dbReference type="InterPro" id="IPR010713">
    <property type="entry name" value="XET_C"/>
</dbReference>
<evidence type="ECO:0000313" key="3">
    <source>
        <dbReference type="EMBL" id="ERN18677.1"/>
    </source>
</evidence>
<protein>
    <recommendedName>
        <fullName evidence="2">Xyloglucan endo-transglycosylase C-terminal domain-containing protein</fullName>
    </recommendedName>
</protein>
<dbReference type="InterPro" id="IPR044791">
    <property type="entry name" value="Beta-glucanase/XTH"/>
</dbReference>
<dbReference type="Gene3D" id="2.60.120.200">
    <property type="match status" value="1"/>
</dbReference>
<dbReference type="GO" id="GO:0048046">
    <property type="term" value="C:apoplast"/>
    <property type="evidence" value="ECO:0007669"/>
    <property type="project" value="InterPro"/>
</dbReference>
<dbReference type="GO" id="GO:0016762">
    <property type="term" value="F:xyloglucan:xyloglucosyl transferase activity"/>
    <property type="evidence" value="ECO:0007669"/>
    <property type="project" value="InterPro"/>
</dbReference>
<dbReference type="HOGENOM" id="CLU_048041_4_1_1"/>
<name>U5DB79_AMBTC</name>
<evidence type="ECO:0000256" key="1">
    <source>
        <dbReference type="SAM" id="MobiDB-lite"/>
    </source>
</evidence>
<feature type="region of interest" description="Disordered" evidence="1">
    <location>
        <begin position="1"/>
        <end position="21"/>
    </location>
</feature>
<accession>U5DB79</accession>
<dbReference type="GO" id="GO:0044042">
    <property type="term" value="P:glucan metabolic process"/>
    <property type="evidence" value="ECO:0007669"/>
    <property type="project" value="InterPro"/>
</dbReference>
<sequence>MAAPSTASFTGFKATNCKDPSSSPLLCNSIPVACATTTSSIQAQSQPQAQFQAQLSANMYNRMRWVKRKYTIYNYCGDTKRFPQDLPPDCRR</sequence>
<dbReference type="AlphaFoldDB" id="U5DB79"/>
<evidence type="ECO:0000313" key="4">
    <source>
        <dbReference type="Proteomes" id="UP000017836"/>
    </source>
</evidence>
<feature type="domain" description="Xyloglucan endo-transglycosylase C-terminal" evidence="2">
    <location>
        <begin position="49"/>
        <end position="90"/>
    </location>
</feature>
<dbReference type="InterPro" id="IPR013320">
    <property type="entry name" value="ConA-like_dom_sf"/>
</dbReference>
<gene>
    <name evidence="3" type="ORF">AMTR_s00065p00199650</name>
</gene>
<dbReference type="GO" id="GO:0004553">
    <property type="term" value="F:hydrolase activity, hydrolyzing O-glycosyl compounds"/>
    <property type="evidence" value="ECO:0007669"/>
    <property type="project" value="InterPro"/>
</dbReference>
<dbReference type="PANTHER" id="PTHR31062">
    <property type="entry name" value="XYLOGLUCAN ENDOTRANSGLUCOSYLASE/HYDROLASE PROTEIN 8-RELATED"/>
    <property type="match status" value="1"/>
</dbReference>
<dbReference type="EMBL" id="KI392088">
    <property type="protein sequence ID" value="ERN18677.1"/>
    <property type="molecule type" value="Genomic_DNA"/>
</dbReference>
<dbReference type="SUPFAM" id="SSF49899">
    <property type="entry name" value="Concanavalin A-like lectins/glucanases"/>
    <property type="match status" value="1"/>
</dbReference>
<evidence type="ECO:0000259" key="2">
    <source>
        <dbReference type="Pfam" id="PF06955"/>
    </source>
</evidence>
<organism evidence="3 4">
    <name type="scientific">Amborella trichopoda</name>
    <dbReference type="NCBI Taxonomy" id="13333"/>
    <lineage>
        <taxon>Eukaryota</taxon>
        <taxon>Viridiplantae</taxon>
        <taxon>Streptophyta</taxon>
        <taxon>Embryophyta</taxon>
        <taxon>Tracheophyta</taxon>
        <taxon>Spermatophyta</taxon>
        <taxon>Magnoliopsida</taxon>
        <taxon>Amborellales</taxon>
        <taxon>Amborellaceae</taxon>
        <taxon>Amborella</taxon>
    </lineage>
</organism>
<dbReference type="Pfam" id="PF06955">
    <property type="entry name" value="XET_C"/>
    <property type="match status" value="1"/>
</dbReference>